<proteinExistence type="inferred from homology"/>
<accession>A0A5C3EBV0</accession>
<evidence type="ECO:0000313" key="11">
    <source>
        <dbReference type="EMBL" id="SPO27495.1"/>
    </source>
</evidence>
<dbReference type="Pfam" id="PF21010">
    <property type="entry name" value="HA2_C"/>
    <property type="match status" value="1"/>
</dbReference>
<evidence type="ECO:0000256" key="7">
    <source>
        <dbReference type="ARBA" id="ARBA00047984"/>
    </source>
</evidence>
<dbReference type="InterPro" id="IPR011709">
    <property type="entry name" value="DEAD-box_helicase_OB_fold"/>
</dbReference>
<dbReference type="PROSITE" id="PS00690">
    <property type="entry name" value="DEAH_ATP_HELICASE"/>
    <property type="match status" value="1"/>
</dbReference>
<dbReference type="PROSITE" id="PS51194">
    <property type="entry name" value="HELICASE_CTER"/>
    <property type="match status" value="1"/>
</dbReference>
<dbReference type="InterPro" id="IPR007502">
    <property type="entry name" value="Helicase-assoc_dom"/>
</dbReference>
<dbReference type="GO" id="GO:0003723">
    <property type="term" value="F:RNA binding"/>
    <property type="evidence" value="ECO:0007669"/>
    <property type="project" value="TreeGrafter"/>
</dbReference>
<dbReference type="GO" id="GO:0071013">
    <property type="term" value="C:catalytic step 2 spliceosome"/>
    <property type="evidence" value="ECO:0007669"/>
    <property type="project" value="TreeGrafter"/>
</dbReference>
<dbReference type="GO" id="GO:0003724">
    <property type="term" value="F:RNA helicase activity"/>
    <property type="evidence" value="ECO:0007669"/>
    <property type="project" value="UniProtKB-EC"/>
</dbReference>
<dbReference type="CDD" id="cd18791">
    <property type="entry name" value="SF2_C_RHA"/>
    <property type="match status" value="1"/>
</dbReference>
<dbReference type="Pfam" id="PF04408">
    <property type="entry name" value="WHD_HA2"/>
    <property type="match status" value="1"/>
</dbReference>
<dbReference type="EC" id="3.6.4.13" evidence="2"/>
<dbReference type="InterPro" id="IPR027417">
    <property type="entry name" value="P-loop_NTPase"/>
</dbReference>
<comment type="similarity">
    <text evidence="1">Belongs to the DEAD box helicase family. DEAH subfamily.</text>
</comment>
<dbReference type="Gene3D" id="3.40.50.300">
    <property type="entry name" value="P-loop containing nucleotide triphosphate hydrolases"/>
    <property type="match status" value="2"/>
</dbReference>
<dbReference type="OrthoDB" id="10253254at2759"/>
<dbReference type="PANTHER" id="PTHR18934:SF136">
    <property type="entry name" value="ATP-DEPENDENT RNA HELICASE DHX35-RELATED"/>
    <property type="match status" value="1"/>
</dbReference>
<dbReference type="InterPro" id="IPR002464">
    <property type="entry name" value="DNA/RNA_helicase_DEAH_CS"/>
</dbReference>
<dbReference type="SMART" id="SM00487">
    <property type="entry name" value="DEXDc"/>
    <property type="match status" value="1"/>
</dbReference>
<feature type="region of interest" description="Disordered" evidence="8">
    <location>
        <begin position="1"/>
        <end position="41"/>
    </location>
</feature>
<evidence type="ECO:0000259" key="9">
    <source>
        <dbReference type="PROSITE" id="PS51192"/>
    </source>
</evidence>
<evidence type="ECO:0000256" key="3">
    <source>
        <dbReference type="ARBA" id="ARBA00022741"/>
    </source>
</evidence>
<sequence length="745" mass="82040">MSASTSTSARPAFWKPGTSRPGSSLDRSSETETPIIAPSSFTDSTLPIHSQRLQILHALETHQVLIIIAEPGSGKTTAIPRILDNASWSSSGIIACTQPRRISAISVASHVSYLMGSPLGGEVGYSIRFESNTTPATRICYMTDGTLFRECMRDPLLTRYSVIMVDEAHERGMYTDLLLGVLKKVLRKRRDLRIIVSSATLDAMVFKDFFNDSHTLSNYASHGEKEKEEDVARVIQIKGRTHPVHIAYLKSPCADYLAETVETIWKIHLTEPQGDILAFLTGREEINTALQMLSDRQASLPASAATMQLLPLHAGLSTAEQASIFSPSEKGCRKVVVATNIAEASVTLDGIVYVIDCGFVKQRFTQFGTTSAGVDTLAIVAVSRASAIQRAGRAGRTRPGKCFRLYTESFFLGEMQNSTSPELNRIGLEGVVLMLKSLGVDNLVRFEWVPPAPSPLSLARALQRLVELDALDDHARLTILGQFMAEIPLPPRLARILIASAEEESGRNGKGGGCAEEILTILSMLQVSHPFFGVDSVETQLSLRQFVAQEGDLFTLLNLFLAFVDQAKGKKSAKWSRQNRVNFQALSRALSIRNQLQRYLFRFASSSSVKLNPKSSAKATQDAVERITRTLAKGLYPNLARYQQDTMTFRTAVDGKVVYAHPNSVFFNRRPHNAQMWVIYGQAVEQSSAEPQQERQTKTYIMDITVLGDLEWVTDAVPGFYDVKMRYGRGKDGGGAENVIHTIAG</sequence>
<feature type="domain" description="Helicase C-terminal" evidence="10">
    <location>
        <begin position="259"/>
        <end position="439"/>
    </location>
</feature>
<dbReference type="InterPro" id="IPR048333">
    <property type="entry name" value="HA2_WH"/>
</dbReference>
<organism evidence="11 12">
    <name type="scientific">Ustilago trichophora</name>
    <dbReference type="NCBI Taxonomy" id="86804"/>
    <lineage>
        <taxon>Eukaryota</taxon>
        <taxon>Fungi</taxon>
        <taxon>Dikarya</taxon>
        <taxon>Basidiomycota</taxon>
        <taxon>Ustilaginomycotina</taxon>
        <taxon>Ustilaginomycetes</taxon>
        <taxon>Ustilaginales</taxon>
        <taxon>Ustilaginaceae</taxon>
        <taxon>Ustilago</taxon>
    </lineage>
</organism>
<comment type="catalytic activity">
    <reaction evidence="7">
        <text>ATP + H2O = ADP + phosphate + H(+)</text>
        <dbReference type="Rhea" id="RHEA:13065"/>
        <dbReference type="ChEBI" id="CHEBI:15377"/>
        <dbReference type="ChEBI" id="CHEBI:15378"/>
        <dbReference type="ChEBI" id="CHEBI:30616"/>
        <dbReference type="ChEBI" id="CHEBI:43474"/>
        <dbReference type="ChEBI" id="CHEBI:456216"/>
        <dbReference type="EC" id="3.6.4.13"/>
    </reaction>
</comment>
<evidence type="ECO:0000313" key="12">
    <source>
        <dbReference type="Proteomes" id="UP000324022"/>
    </source>
</evidence>
<protein>
    <recommendedName>
        <fullName evidence="2">RNA helicase</fullName>
        <ecNumber evidence="2">3.6.4.13</ecNumber>
    </recommendedName>
</protein>
<dbReference type="Pfam" id="PF00271">
    <property type="entry name" value="Helicase_C"/>
    <property type="match status" value="1"/>
</dbReference>
<dbReference type="Pfam" id="PF07717">
    <property type="entry name" value="OB_NTP_bind"/>
    <property type="match status" value="1"/>
</dbReference>
<evidence type="ECO:0000256" key="1">
    <source>
        <dbReference type="ARBA" id="ARBA00008792"/>
    </source>
</evidence>
<keyword evidence="3" id="KW-0547">Nucleotide-binding</keyword>
<evidence type="ECO:0000256" key="4">
    <source>
        <dbReference type="ARBA" id="ARBA00022801"/>
    </source>
</evidence>
<dbReference type="SUPFAM" id="SSF52540">
    <property type="entry name" value="P-loop containing nucleoside triphosphate hydrolases"/>
    <property type="match status" value="1"/>
</dbReference>
<dbReference type="Pfam" id="PF00270">
    <property type="entry name" value="DEAD"/>
    <property type="match status" value="1"/>
</dbReference>
<evidence type="ECO:0000259" key="10">
    <source>
        <dbReference type="PROSITE" id="PS51194"/>
    </source>
</evidence>
<dbReference type="Gene3D" id="1.20.120.1080">
    <property type="match status" value="1"/>
</dbReference>
<reference evidence="11 12" key="1">
    <citation type="submission" date="2018-03" db="EMBL/GenBank/DDBJ databases">
        <authorList>
            <person name="Guldener U."/>
        </authorList>
    </citation>
    <scope>NUCLEOTIDE SEQUENCE [LARGE SCALE GENOMIC DNA]</scope>
    <source>
        <strain evidence="11 12">NBRC100155</strain>
    </source>
</reference>
<dbReference type="Proteomes" id="UP000324022">
    <property type="component" value="Unassembled WGS sequence"/>
</dbReference>
<keyword evidence="4" id="KW-0378">Hydrolase</keyword>
<dbReference type="InterPro" id="IPR014001">
    <property type="entry name" value="Helicase_ATP-bd"/>
</dbReference>
<dbReference type="FunFam" id="3.40.50.300:FF:000578">
    <property type="entry name" value="probable ATP-dependent RNA helicase DHX35"/>
    <property type="match status" value="1"/>
</dbReference>
<dbReference type="GO" id="GO:0005524">
    <property type="term" value="F:ATP binding"/>
    <property type="evidence" value="ECO:0007669"/>
    <property type="project" value="UniProtKB-KW"/>
</dbReference>
<evidence type="ECO:0000256" key="2">
    <source>
        <dbReference type="ARBA" id="ARBA00012552"/>
    </source>
</evidence>
<dbReference type="SMART" id="SM00490">
    <property type="entry name" value="HELICc"/>
    <property type="match status" value="1"/>
</dbReference>
<evidence type="ECO:0000256" key="8">
    <source>
        <dbReference type="SAM" id="MobiDB-lite"/>
    </source>
</evidence>
<dbReference type="PROSITE" id="PS51192">
    <property type="entry name" value="HELICASE_ATP_BIND_1"/>
    <property type="match status" value="1"/>
</dbReference>
<dbReference type="EMBL" id="OOIN01000017">
    <property type="protein sequence ID" value="SPO27495.1"/>
    <property type="molecule type" value="Genomic_DNA"/>
</dbReference>
<name>A0A5C3EBV0_9BASI</name>
<dbReference type="SMART" id="SM00847">
    <property type="entry name" value="HA2"/>
    <property type="match status" value="1"/>
</dbReference>
<keyword evidence="6" id="KW-0067">ATP-binding</keyword>
<dbReference type="InterPro" id="IPR001650">
    <property type="entry name" value="Helicase_C-like"/>
</dbReference>
<evidence type="ECO:0000256" key="5">
    <source>
        <dbReference type="ARBA" id="ARBA00022806"/>
    </source>
</evidence>
<dbReference type="InterPro" id="IPR011545">
    <property type="entry name" value="DEAD/DEAH_box_helicase_dom"/>
</dbReference>
<evidence type="ECO:0000256" key="6">
    <source>
        <dbReference type="ARBA" id="ARBA00022840"/>
    </source>
</evidence>
<dbReference type="GO" id="GO:0016787">
    <property type="term" value="F:hydrolase activity"/>
    <property type="evidence" value="ECO:0007669"/>
    <property type="project" value="UniProtKB-KW"/>
</dbReference>
<keyword evidence="5 11" id="KW-0347">Helicase</keyword>
<gene>
    <name evidence="11" type="ORF">UTRI_10612</name>
</gene>
<feature type="domain" description="Helicase ATP-binding" evidence="9">
    <location>
        <begin position="56"/>
        <end position="219"/>
    </location>
</feature>
<dbReference type="PANTHER" id="PTHR18934">
    <property type="entry name" value="ATP-DEPENDENT RNA HELICASE"/>
    <property type="match status" value="1"/>
</dbReference>
<keyword evidence="12" id="KW-1185">Reference proteome</keyword>
<dbReference type="AlphaFoldDB" id="A0A5C3EBV0"/>
<dbReference type="FunFam" id="3.40.50.300:FF:000145">
    <property type="entry name" value="probable ATP-dependent RNA helicase DHX40"/>
    <property type="match status" value="1"/>
</dbReference>